<proteinExistence type="predicted"/>
<name>A0A0F9WW53_9ZZZZ</name>
<dbReference type="Pfam" id="PF13181">
    <property type="entry name" value="TPR_8"/>
    <property type="match status" value="1"/>
</dbReference>
<dbReference type="Gene3D" id="1.25.40.10">
    <property type="entry name" value="Tetratricopeptide repeat domain"/>
    <property type="match status" value="1"/>
</dbReference>
<gene>
    <name evidence="1" type="ORF">LCGC14_0225690</name>
</gene>
<protein>
    <recommendedName>
        <fullName evidence="2">Tetratricopeptide repeat-like domain-containing protein</fullName>
    </recommendedName>
</protein>
<organism evidence="1">
    <name type="scientific">marine sediment metagenome</name>
    <dbReference type="NCBI Taxonomy" id="412755"/>
    <lineage>
        <taxon>unclassified sequences</taxon>
        <taxon>metagenomes</taxon>
        <taxon>ecological metagenomes</taxon>
    </lineage>
</organism>
<dbReference type="EMBL" id="LAZR01000108">
    <property type="protein sequence ID" value="KKN90626.1"/>
    <property type="molecule type" value="Genomic_DNA"/>
</dbReference>
<dbReference type="InterPro" id="IPR019734">
    <property type="entry name" value="TPR_rpt"/>
</dbReference>
<reference evidence="1" key="1">
    <citation type="journal article" date="2015" name="Nature">
        <title>Complex archaea that bridge the gap between prokaryotes and eukaryotes.</title>
        <authorList>
            <person name="Spang A."/>
            <person name="Saw J.H."/>
            <person name="Jorgensen S.L."/>
            <person name="Zaremba-Niedzwiedzka K."/>
            <person name="Martijn J."/>
            <person name="Lind A.E."/>
            <person name="van Eijk R."/>
            <person name="Schleper C."/>
            <person name="Guy L."/>
            <person name="Ettema T.J."/>
        </authorList>
    </citation>
    <scope>NUCLEOTIDE SEQUENCE</scope>
</reference>
<comment type="caution">
    <text evidence="1">The sequence shown here is derived from an EMBL/GenBank/DDBJ whole genome shotgun (WGS) entry which is preliminary data.</text>
</comment>
<evidence type="ECO:0000313" key="1">
    <source>
        <dbReference type="EMBL" id="KKN90626.1"/>
    </source>
</evidence>
<sequence length="463" mass="52104">MSETPDTPSSGPAAGAGDAFFARAEEVAETGNWNFAIQMYLDGIRRDPDNVERGHEPLRRVAMNRKAMGGKGAGMVDKLKARPGKDQLENLLKAEGVLAKEPGSVEMMLTILRATLALELHQTLQWIGVVIVETQKVASKPNKRVCVEVARAFASLEVYPRALEAADLAKKADPDDAAISHLVAEMSSQFTIQKGKYGEEGDFSKGVKDMDRQKELIQQDSMIKDKEYLASQVEKMRAEYLASPTVPGKINAYVEALLKFEDDTHENQAIETLTQATEATGSYQFKMRIGDIRIRQMTRANRKLKDAGKDTEAREQRRRQLAFELEEYAERAVNYPTDLSIKYELGKRQYMAGLHDEAIASLQQASNDPRRRLPAMTFLGLSFGKKGWLREAAETFERALEGDAPEQRTKDLLYNLGDVLEKMDEMERAQDAFSRLAQIDFQYKDVRERLDRLRKGPDKSSKT</sequence>
<dbReference type="AlphaFoldDB" id="A0A0F9WW53"/>
<dbReference type="PROSITE" id="PS50005">
    <property type="entry name" value="TPR"/>
    <property type="match status" value="1"/>
</dbReference>
<accession>A0A0F9WW53</accession>
<evidence type="ECO:0008006" key="2">
    <source>
        <dbReference type="Google" id="ProtNLM"/>
    </source>
</evidence>
<dbReference type="SUPFAM" id="SSF48452">
    <property type="entry name" value="TPR-like"/>
    <property type="match status" value="1"/>
</dbReference>
<dbReference type="InterPro" id="IPR011990">
    <property type="entry name" value="TPR-like_helical_dom_sf"/>
</dbReference>